<protein>
    <submittedName>
        <fullName evidence="2">Uncharacterized protein</fullName>
    </submittedName>
</protein>
<accession>A0A9W6KUS6</accession>
<keyword evidence="1" id="KW-1133">Transmembrane helix</keyword>
<keyword evidence="1" id="KW-0472">Membrane</keyword>
<organism evidence="2 3">
    <name type="scientific">Dactylosporangium matsuzakiense</name>
    <dbReference type="NCBI Taxonomy" id="53360"/>
    <lineage>
        <taxon>Bacteria</taxon>
        <taxon>Bacillati</taxon>
        <taxon>Actinomycetota</taxon>
        <taxon>Actinomycetes</taxon>
        <taxon>Micromonosporales</taxon>
        <taxon>Micromonosporaceae</taxon>
        <taxon>Dactylosporangium</taxon>
    </lineage>
</organism>
<name>A0A9W6KUS6_9ACTN</name>
<dbReference type="EMBL" id="BSFP01000081">
    <property type="protein sequence ID" value="GLL06906.1"/>
    <property type="molecule type" value="Genomic_DNA"/>
</dbReference>
<reference evidence="2" key="2">
    <citation type="submission" date="2023-01" db="EMBL/GenBank/DDBJ databases">
        <authorList>
            <person name="Sun Q."/>
            <person name="Evtushenko L."/>
        </authorList>
    </citation>
    <scope>NUCLEOTIDE SEQUENCE</scope>
    <source>
        <strain evidence="2">VKM Ac-1321</strain>
    </source>
</reference>
<reference evidence="2" key="1">
    <citation type="journal article" date="2014" name="Int. J. Syst. Evol. Microbiol.">
        <title>Complete genome sequence of Corynebacterium casei LMG S-19264T (=DSM 44701T), isolated from a smear-ripened cheese.</title>
        <authorList>
            <consortium name="US DOE Joint Genome Institute (JGI-PGF)"/>
            <person name="Walter F."/>
            <person name="Albersmeier A."/>
            <person name="Kalinowski J."/>
            <person name="Ruckert C."/>
        </authorList>
    </citation>
    <scope>NUCLEOTIDE SEQUENCE</scope>
    <source>
        <strain evidence="2">VKM Ac-1321</strain>
    </source>
</reference>
<dbReference type="RefSeq" id="WP_271190013.1">
    <property type="nucleotide sequence ID" value="NZ_BSFP01000081.1"/>
</dbReference>
<dbReference type="AlphaFoldDB" id="A0A9W6KUS6"/>
<evidence type="ECO:0000313" key="2">
    <source>
        <dbReference type="EMBL" id="GLL06906.1"/>
    </source>
</evidence>
<feature type="transmembrane region" description="Helical" evidence="1">
    <location>
        <begin position="41"/>
        <end position="62"/>
    </location>
</feature>
<gene>
    <name evidence="2" type="ORF">GCM10017581_086560</name>
</gene>
<proteinExistence type="predicted"/>
<keyword evidence="3" id="KW-1185">Reference proteome</keyword>
<evidence type="ECO:0000313" key="3">
    <source>
        <dbReference type="Proteomes" id="UP001143480"/>
    </source>
</evidence>
<sequence length="241" mass="25723">MGDADGVRAALRQLTADVAPTADPYPRILARAQRIGRFRHTVAAVLALGMVALAVAVVPLAGPATPTPGPTTSDCATRLSTANRTPGATPMPADNLDLTTTANQIERAALAQFPESYTGVAIDTEHDVVTVYRVPGSELDRWLRGAFPSTCLVLADAPRAKAELDSLMDRIAADLQYWRSQGVILIGMTWRYETGIVEFGTTAEDLDLARQLVPARYGPDAPITVVVRQPNSWSDPADTSS</sequence>
<dbReference type="Proteomes" id="UP001143480">
    <property type="component" value="Unassembled WGS sequence"/>
</dbReference>
<comment type="caution">
    <text evidence="2">The sequence shown here is derived from an EMBL/GenBank/DDBJ whole genome shotgun (WGS) entry which is preliminary data.</text>
</comment>
<evidence type="ECO:0000256" key="1">
    <source>
        <dbReference type="SAM" id="Phobius"/>
    </source>
</evidence>
<keyword evidence="1" id="KW-0812">Transmembrane</keyword>